<evidence type="ECO:0000256" key="2">
    <source>
        <dbReference type="ARBA" id="ARBA00032390"/>
    </source>
</evidence>
<dbReference type="Proteomes" id="UP000198571">
    <property type="component" value="Unassembled WGS sequence"/>
</dbReference>
<dbReference type="CDD" id="cd06583">
    <property type="entry name" value="PGRP"/>
    <property type="match status" value="1"/>
</dbReference>
<keyword evidence="5" id="KW-1185">Reference proteome</keyword>
<dbReference type="InterPro" id="IPR002477">
    <property type="entry name" value="Peptidoglycan-bd-like"/>
</dbReference>
<organism evidence="4 5">
    <name type="scientific">Salipaludibacillus aurantiacus</name>
    <dbReference type="NCBI Taxonomy" id="1601833"/>
    <lineage>
        <taxon>Bacteria</taxon>
        <taxon>Bacillati</taxon>
        <taxon>Bacillota</taxon>
        <taxon>Bacilli</taxon>
        <taxon>Bacillales</taxon>
        <taxon>Bacillaceae</taxon>
    </lineage>
</organism>
<reference evidence="5" key="1">
    <citation type="submission" date="2016-10" db="EMBL/GenBank/DDBJ databases">
        <authorList>
            <person name="Varghese N."/>
            <person name="Submissions S."/>
        </authorList>
    </citation>
    <scope>NUCLEOTIDE SEQUENCE [LARGE SCALE GENOMIC DNA]</scope>
    <source>
        <strain evidence="5">S9</strain>
    </source>
</reference>
<evidence type="ECO:0000259" key="3">
    <source>
        <dbReference type="SMART" id="SM00644"/>
    </source>
</evidence>
<proteinExistence type="predicted"/>
<accession>A0A1H9X9C7</accession>
<dbReference type="EMBL" id="FOGT01000029">
    <property type="protein sequence ID" value="SES42681.1"/>
    <property type="molecule type" value="Genomic_DNA"/>
</dbReference>
<dbReference type="InterPro" id="IPR002502">
    <property type="entry name" value="Amidase_domain"/>
</dbReference>
<dbReference type="GO" id="GO:0008745">
    <property type="term" value="F:N-acetylmuramoyl-L-alanine amidase activity"/>
    <property type="evidence" value="ECO:0007669"/>
    <property type="project" value="InterPro"/>
</dbReference>
<dbReference type="InterPro" id="IPR036365">
    <property type="entry name" value="PGBD-like_sf"/>
</dbReference>
<dbReference type="Gene3D" id="1.10.101.10">
    <property type="entry name" value="PGBD-like superfamily/PGBD"/>
    <property type="match status" value="1"/>
</dbReference>
<dbReference type="InterPro" id="IPR036366">
    <property type="entry name" value="PGBDSf"/>
</dbReference>
<name>A0A1H9X9C7_9BACI</name>
<dbReference type="SUPFAM" id="SSF55846">
    <property type="entry name" value="N-acetylmuramoyl-L-alanine amidase-like"/>
    <property type="match status" value="1"/>
</dbReference>
<dbReference type="GO" id="GO:0009253">
    <property type="term" value="P:peptidoglycan catabolic process"/>
    <property type="evidence" value="ECO:0007669"/>
    <property type="project" value="InterPro"/>
</dbReference>
<protein>
    <recommendedName>
        <fullName evidence="2">Autolysin</fullName>
    </recommendedName>
    <alternativeName>
        <fullName evidence="1">Cell wall hydrolase</fullName>
    </alternativeName>
</protein>
<feature type="domain" description="N-acetylmuramoyl-L-alanine amidase" evidence="3">
    <location>
        <begin position="24"/>
        <end position="148"/>
    </location>
</feature>
<dbReference type="AlphaFoldDB" id="A0A1H9X9C7"/>
<dbReference type="STRING" id="1601833.SAMN05518684_12944"/>
<dbReference type="OrthoDB" id="9812621at2"/>
<gene>
    <name evidence="4" type="ORF">SAMN05518684_12944</name>
</gene>
<dbReference type="Pfam" id="PF01471">
    <property type="entry name" value="PG_binding_1"/>
    <property type="match status" value="1"/>
</dbReference>
<evidence type="ECO:0000313" key="5">
    <source>
        <dbReference type="Proteomes" id="UP000198571"/>
    </source>
</evidence>
<dbReference type="InterPro" id="IPR036505">
    <property type="entry name" value="Amidase/PGRP_sf"/>
</dbReference>
<dbReference type="SMART" id="SM00644">
    <property type="entry name" value="Ami_2"/>
    <property type="match status" value="1"/>
</dbReference>
<dbReference type="RefSeq" id="WP_093056183.1">
    <property type="nucleotide sequence ID" value="NZ_FOGT01000029.1"/>
</dbReference>
<dbReference type="Pfam" id="PF01510">
    <property type="entry name" value="Amidase_2"/>
    <property type="match status" value="1"/>
</dbReference>
<evidence type="ECO:0000313" key="4">
    <source>
        <dbReference type="EMBL" id="SES42681.1"/>
    </source>
</evidence>
<sequence>MWMNGLTSRLEDLRSKLPVHRNKTYLKSKEAVPQYLTIHHSGTKTGDAFSFAKYHVNHHGWPGAGYHFVLTGKGLIQWCHNLNVISYHTKGRNRGNIGICLVGEGDFTGLQRKSLLDLSAALCSYYRLPSSAVLGHREHPQQQTVCPSINMKEFRMELSKAVLQKGEQGTLPPVLRKGMRGPAVTLLQKKLRHAGFPLPGYGIDGIFGNETEQAVRNFQKSRKILQDGIAGPVTWSELLSVKPR</sequence>
<evidence type="ECO:0000256" key="1">
    <source>
        <dbReference type="ARBA" id="ARBA00030881"/>
    </source>
</evidence>
<dbReference type="Gene3D" id="3.40.80.10">
    <property type="entry name" value="Peptidoglycan recognition protein-like"/>
    <property type="match status" value="1"/>
</dbReference>
<dbReference type="SUPFAM" id="SSF47090">
    <property type="entry name" value="PGBD-like"/>
    <property type="match status" value="1"/>
</dbReference>